<dbReference type="CDD" id="cd19075">
    <property type="entry name" value="AKR_AKR7A1-5"/>
    <property type="match status" value="1"/>
</dbReference>
<dbReference type="InterPro" id="IPR023210">
    <property type="entry name" value="NADP_OxRdtase_dom"/>
</dbReference>
<evidence type="ECO:0000313" key="5">
    <source>
        <dbReference type="RefSeq" id="XP_033575141.1"/>
    </source>
</evidence>
<dbReference type="OrthoDB" id="2310150at2759"/>
<dbReference type="InterPro" id="IPR050523">
    <property type="entry name" value="AKR_Detox_Biosynth"/>
</dbReference>
<evidence type="ECO:0000256" key="1">
    <source>
        <dbReference type="ARBA" id="ARBA00023002"/>
    </source>
</evidence>
<gene>
    <name evidence="3 5" type="ORF">BDZ99DRAFT_445376</name>
</gene>
<dbReference type="RefSeq" id="XP_033575141.1">
    <property type="nucleotide sequence ID" value="XM_033717930.1"/>
</dbReference>
<dbReference type="GO" id="GO:0016491">
    <property type="term" value="F:oxidoreductase activity"/>
    <property type="evidence" value="ECO:0007669"/>
    <property type="project" value="UniProtKB-KW"/>
</dbReference>
<evidence type="ECO:0000313" key="3">
    <source>
        <dbReference type="EMBL" id="KAF2808177.1"/>
    </source>
</evidence>
<dbReference type="Gene3D" id="3.20.20.100">
    <property type="entry name" value="NADP-dependent oxidoreductase domain"/>
    <property type="match status" value="1"/>
</dbReference>
<evidence type="ECO:0000259" key="2">
    <source>
        <dbReference type="Pfam" id="PF00248"/>
    </source>
</evidence>
<keyword evidence="1" id="KW-0560">Oxidoreductase</keyword>
<proteinExistence type="predicted"/>
<keyword evidence="4" id="KW-1185">Reference proteome</keyword>
<organism evidence="3">
    <name type="scientific">Mytilinidion resinicola</name>
    <dbReference type="NCBI Taxonomy" id="574789"/>
    <lineage>
        <taxon>Eukaryota</taxon>
        <taxon>Fungi</taxon>
        <taxon>Dikarya</taxon>
        <taxon>Ascomycota</taxon>
        <taxon>Pezizomycotina</taxon>
        <taxon>Dothideomycetes</taxon>
        <taxon>Pleosporomycetidae</taxon>
        <taxon>Mytilinidiales</taxon>
        <taxon>Mytilinidiaceae</taxon>
        <taxon>Mytilinidion</taxon>
    </lineage>
</organism>
<dbReference type="SUPFAM" id="SSF51430">
    <property type="entry name" value="NAD(P)-linked oxidoreductase"/>
    <property type="match status" value="1"/>
</dbReference>
<dbReference type="Proteomes" id="UP000504636">
    <property type="component" value="Unplaced"/>
</dbReference>
<reference evidence="5" key="2">
    <citation type="submission" date="2020-04" db="EMBL/GenBank/DDBJ databases">
        <authorList>
            <consortium name="NCBI Genome Project"/>
        </authorList>
    </citation>
    <scope>NUCLEOTIDE SEQUENCE</scope>
    <source>
        <strain evidence="5">CBS 304.34</strain>
    </source>
</reference>
<reference evidence="5" key="3">
    <citation type="submission" date="2025-04" db="UniProtKB">
        <authorList>
            <consortium name="RefSeq"/>
        </authorList>
    </citation>
    <scope>IDENTIFICATION</scope>
    <source>
        <strain evidence="5">CBS 304.34</strain>
    </source>
</reference>
<evidence type="ECO:0000313" key="4">
    <source>
        <dbReference type="Proteomes" id="UP000504636"/>
    </source>
</evidence>
<dbReference type="PANTHER" id="PTHR43364">
    <property type="entry name" value="NADH-SPECIFIC METHYLGLYOXAL REDUCTASE-RELATED"/>
    <property type="match status" value="1"/>
</dbReference>
<feature type="domain" description="NADP-dependent oxidoreductase" evidence="2">
    <location>
        <begin position="8"/>
        <end position="316"/>
    </location>
</feature>
<dbReference type="PRINTS" id="PR00069">
    <property type="entry name" value="ALDKETRDTASE"/>
</dbReference>
<dbReference type="InterPro" id="IPR020471">
    <property type="entry name" value="AKR"/>
</dbReference>
<accession>A0A6A6YJS8</accession>
<name>A0A6A6YJS8_9PEZI</name>
<reference evidence="3 5" key="1">
    <citation type="journal article" date="2020" name="Stud. Mycol.">
        <title>101 Dothideomycetes genomes: a test case for predicting lifestyles and emergence of pathogens.</title>
        <authorList>
            <person name="Haridas S."/>
            <person name="Albert R."/>
            <person name="Binder M."/>
            <person name="Bloem J."/>
            <person name="Labutti K."/>
            <person name="Salamov A."/>
            <person name="Andreopoulos B."/>
            <person name="Baker S."/>
            <person name="Barry K."/>
            <person name="Bills G."/>
            <person name="Bluhm B."/>
            <person name="Cannon C."/>
            <person name="Castanera R."/>
            <person name="Culley D."/>
            <person name="Daum C."/>
            <person name="Ezra D."/>
            <person name="Gonzalez J."/>
            <person name="Henrissat B."/>
            <person name="Kuo A."/>
            <person name="Liang C."/>
            <person name="Lipzen A."/>
            <person name="Lutzoni F."/>
            <person name="Magnuson J."/>
            <person name="Mondo S."/>
            <person name="Nolan M."/>
            <person name="Ohm R."/>
            <person name="Pangilinan J."/>
            <person name="Park H.-J."/>
            <person name="Ramirez L."/>
            <person name="Alfaro M."/>
            <person name="Sun H."/>
            <person name="Tritt A."/>
            <person name="Yoshinaga Y."/>
            <person name="Zwiers L.-H."/>
            <person name="Turgeon B."/>
            <person name="Goodwin S."/>
            <person name="Spatafora J."/>
            <person name="Crous P."/>
            <person name="Grigoriev I."/>
        </authorList>
    </citation>
    <scope>NUCLEOTIDE SEQUENCE</scope>
    <source>
        <strain evidence="3 5">CBS 304.34</strain>
    </source>
</reference>
<dbReference type="InterPro" id="IPR036812">
    <property type="entry name" value="NAD(P)_OxRdtase_dom_sf"/>
</dbReference>
<dbReference type="EMBL" id="MU003703">
    <property type="protein sequence ID" value="KAF2808177.1"/>
    <property type="molecule type" value="Genomic_DNA"/>
</dbReference>
<sequence>MSTPAPRVILGLMTFGPPGGPGARIDKLDDFKKCLDYFQDQGFDEVDTARLYIHGQQEAFTAEAGWKERGLKLATKWYPTKPGMFKAETVKAMANKSFQELKTDSVDIWYLHAADRSVPITETLEAVNELYKEGKFKKLGLSNFSAFEVAEAVTICIERGWVRPSIYQGCYNAITRTIETELIPCCRRFGLHLVIFNPLAGGMLAKKYNKTEVPAKGRFSDAEGGGMGAMYRARYLKDATFEAVQLLEPVIEKHGLTLAETALRWCVHHSALKAFPPGNDGIIIGVSSFEQLESNVKDLKKGPLPQAVVEALDEAWLLAKPTAANPWHGSLDYTYQV</sequence>
<dbReference type="Pfam" id="PF00248">
    <property type="entry name" value="Aldo_ket_red"/>
    <property type="match status" value="1"/>
</dbReference>
<dbReference type="PANTHER" id="PTHR43364:SF4">
    <property type="entry name" value="NAD(P)-LINKED OXIDOREDUCTASE SUPERFAMILY PROTEIN"/>
    <property type="match status" value="1"/>
</dbReference>
<dbReference type="AlphaFoldDB" id="A0A6A6YJS8"/>
<dbReference type="GeneID" id="54458823"/>
<protein>
    <submittedName>
        <fullName evidence="3 5">Aldo/keto reductase</fullName>
    </submittedName>
</protein>